<proteinExistence type="predicted"/>
<dbReference type="OrthoDB" id="839908at2"/>
<dbReference type="AlphaFoldDB" id="A0A2U2JA72"/>
<evidence type="ECO:0000313" key="2">
    <source>
        <dbReference type="Proteomes" id="UP000245670"/>
    </source>
</evidence>
<sequence length="271" mass="32440">MSELYYEPYYKPLINDELWVDMILKIFDNKIDLSKPKYFFKHQFNVRKSEYSEDYFYEKCLDYLNLIKQAYTEISNNKYQLSENPSDIEKQVFNCDFIFRYNHYDEIAIFRENKVPIFHLRSFDKVICGLKGLITNKKTKSNTLKKRTKKSSFRYKNIVKDPIKVKLFYKELKRMGFIHSNTQLKDFVKVFSGEEIVEPIIWNGNKSELYYLIKALHDKFCLVDDLKHNKWKVTVDCFLGNNGVKFDRTNLRSQKVPETSGKIDLALKVLI</sequence>
<dbReference type="Proteomes" id="UP000245670">
    <property type="component" value="Unassembled WGS sequence"/>
</dbReference>
<comment type="caution">
    <text evidence="1">The sequence shown here is derived from an EMBL/GenBank/DDBJ whole genome shotgun (WGS) entry which is preliminary data.</text>
</comment>
<keyword evidence="2" id="KW-1185">Reference proteome</keyword>
<dbReference type="RefSeq" id="WP_109404767.1">
    <property type="nucleotide sequence ID" value="NZ_QFFG01000003.1"/>
</dbReference>
<protein>
    <submittedName>
        <fullName evidence="1">Uncharacterized protein</fullName>
    </submittedName>
</protein>
<evidence type="ECO:0000313" key="1">
    <source>
        <dbReference type="EMBL" id="PWG05222.1"/>
    </source>
</evidence>
<gene>
    <name evidence="1" type="ORF">DIS07_08220</name>
</gene>
<organism evidence="1 2">
    <name type="scientific">Polaribacter aquimarinus</name>
    <dbReference type="NCBI Taxonomy" id="2100726"/>
    <lineage>
        <taxon>Bacteria</taxon>
        <taxon>Pseudomonadati</taxon>
        <taxon>Bacteroidota</taxon>
        <taxon>Flavobacteriia</taxon>
        <taxon>Flavobacteriales</taxon>
        <taxon>Flavobacteriaceae</taxon>
    </lineage>
</organism>
<reference evidence="1 2" key="1">
    <citation type="submission" date="2018-05" db="EMBL/GenBank/DDBJ databases">
        <title>Polaribacter aquimarinus sp. nov., isolated from sediment in a sediment of sea.</title>
        <authorList>
            <person name="Lu D."/>
        </authorList>
    </citation>
    <scope>NUCLEOTIDE SEQUENCE [LARGE SCALE GENOMIC DNA]</scope>
    <source>
        <strain evidence="1 2">ZY113</strain>
    </source>
</reference>
<accession>A0A2U2JA72</accession>
<dbReference type="EMBL" id="QFFG01000003">
    <property type="protein sequence ID" value="PWG05222.1"/>
    <property type="molecule type" value="Genomic_DNA"/>
</dbReference>
<name>A0A2U2JA72_9FLAO</name>